<name>A0ABS7U5W4_9BACT</name>
<evidence type="ECO:0000256" key="1">
    <source>
        <dbReference type="SAM" id="MobiDB-lite"/>
    </source>
</evidence>
<comment type="caution">
    <text evidence="2">The sequence shown here is derived from an EMBL/GenBank/DDBJ whole genome shotgun (WGS) entry which is preliminary data.</text>
</comment>
<keyword evidence="3" id="KW-1185">Reference proteome</keyword>
<evidence type="ECO:0000313" key="3">
    <source>
        <dbReference type="Proteomes" id="UP001139031"/>
    </source>
</evidence>
<reference evidence="2" key="1">
    <citation type="submission" date="2021-08" db="EMBL/GenBank/DDBJ databases">
        <authorList>
            <person name="Stevens D.C."/>
        </authorList>
    </citation>
    <scope>NUCLEOTIDE SEQUENCE</scope>
    <source>
        <strain evidence="2">DSM 53165</strain>
    </source>
</reference>
<proteinExistence type="predicted"/>
<feature type="compositionally biased region" description="Basic and acidic residues" evidence="1">
    <location>
        <begin position="43"/>
        <end position="54"/>
    </location>
</feature>
<dbReference type="RefSeq" id="WP_224197522.1">
    <property type="nucleotide sequence ID" value="NZ_JAIRAU010000059.1"/>
</dbReference>
<dbReference type="EMBL" id="JAIRAU010000059">
    <property type="protein sequence ID" value="MBZ5715781.1"/>
    <property type="molecule type" value="Genomic_DNA"/>
</dbReference>
<protein>
    <submittedName>
        <fullName evidence="2">Uncharacterized protein</fullName>
    </submittedName>
</protein>
<feature type="region of interest" description="Disordered" evidence="1">
    <location>
        <begin position="26"/>
        <end position="61"/>
    </location>
</feature>
<gene>
    <name evidence="2" type="ORF">K7C98_41680</name>
</gene>
<dbReference type="Proteomes" id="UP001139031">
    <property type="component" value="Unassembled WGS sequence"/>
</dbReference>
<evidence type="ECO:0000313" key="2">
    <source>
        <dbReference type="EMBL" id="MBZ5715781.1"/>
    </source>
</evidence>
<accession>A0ABS7U5W4</accession>
<organism evidence="2 3">
    <name type="scientific">Nannocystis pusilla</name>
    <dbReference type="NCBI Taxonomy" id="889268"/>
    <lineage>
        <taxon>Bacteria</taxon>
        <taxon>Pseudomonadati</taxon>
        <taxon>Myxococcota</taxon>
        <taxon>Polyangia</taxon>
        <taxon>Nannocystales</taxon>
        <taxon>Nannocystaceae</taxon>
        <taxon>Nannocystis</taxon>
    </lineage>
</organism>
<sequence>MRIEVLVCVATTAFTLGIYEATAAPIDPGAQPLAPDDVPSADSAEKDEPSDRLDPPNASDEELPRCALDGCKYEHQGCVCSNTGWNGYCGWGEHHPGCLYCRCD</sequence>